<keyword evidence="16" id="KW-1185">Reference proteome</keyword>
<dbReference type="InterPro" id="IPR028362">
    <property type="entry name" value="AlgI"/>
</dbReference>
<feature type="transmembrane region" description="Helical" evidence="14">
    <location>
        <begin position="433"/>
        <end position="454"/>
    </location>
</feature>
<evidence type="ECO:0000256" key="11">
    <source>
        <dbReference type="ARBA" id="ARBA00023315"/>
    </source>
</evidence>
<evidence type="ECO:0000256" key="4">
    <source>
        <dbReference type="ARBA" id="ARBA00016084"/>
    </source>
</evidence>
<evidence type="ECO:0000256" key="1">
    <source>
        <dbReference type="ARBA" id="ARBA00004651"/>
    </source>
</evidence>
<feature type="transmembrane region" description="Helical" evidence="14">
    <location>
        <begin position="113"/>
        <end position="135"/>
    </location>
</feature>
<comment type="subcellular location">
    <subcellularLocation>
        <location evidence="1">Cell membrane</location>
        <topology evidence="1">Multi-pass membrane protein</topology>
    </subcellularLocation>
</comment>
<dbReference type="PIRSF" id="PIRSF016636">
    <property type="entry name" value="AlgI_DltB"/>
    <property type="match status" value="1"/>
</dbReference>
<keyword evidence="9 14" id="KW-1133">Transmembrane helix</keyword>
<evidence type="ECO:0000256" key="6">
    <source>
        <dbReference type="ARBA" id="ARBA00022679"/>
    </source>
</evidence>
<evidence type="ECO:0000313" key="15">
    <source>
        <dbReference type="EMBL" id="USQ96949.1"/>
    </source>
</evidence>
<dbReference type="EMBL" id="CP096040">
    <property type="protein sequence ID" value="USQ96949.1"/>
    <property type="molecule type" value="Genomic_DNA"/>
</dbReference>
<dbReference type="Proteomes" id="UP001057520">
    <property type="component" value="Chromosome"/>
</dbReference>
<dbReference type="InterPro" id="IPR024194">
    <property type="entry name" value="Ac/AlaTfrase_AlgI/DltB"/>
</dbReference>
<keyword evidence="7 14" id="KW-0812">Transmembrane</keyword>
<keyword evidence="11 13" id="KW-0012">Acyltransferase</keyword>
<keyword evidence="5 13" id="KW-1003">Cell membrane</keyword>
<evidence type="ECO:0000256" key="12">
    <source>
        <dbReference type="ARBA" id="ARBA00031030"/>
    </source>
</evidence>
<feature type="transmembrane region" description="Helical" evidence="14">
    <location>
        <begin position="7"/>
        <end position="27"/>
    </location>
</feature>
<evidence type="ECO:0000256" key="14">
    <source>
        <dbReference type="SAM" id="Phobius"/>
    </source>
</evidence>
<evidence type="ECO:0000256" key="10">
    <source>
        <dbReference type="ARBA" id="ARBA00023136"/>
    </source>
</evidence>
<keyword evidence="6 13" id="KW-0808">Transferase</keyword>
<feature type="transmembrane region" description="Helical" evidence="14">
    <location>
        <begin position="39"/>
        <end position="62"/>
    </location>
</feature>
<evidence type="ECO:0000256" key="3">
    <source>
        <dbReference type="ARBA" id="ARBA00010323"/>
    </source>
</evidence>
<comment type="pathway">
    <text evidence="2">Glycan biosynthesis; alginate biosynthesis.</text>
</comment>
<dbReference type="PANTHER" id="PTHR13285">
    <property type="entry name" value="ACYLTRANSFERASE"/>
    <property type="match status" value="1"/>
</dbReference>
<keyword evidence="8" id="KW-0016">Alginate biosynthesis</keyword>
<evidence type="ECO:0000256" key="7">
    <source>
        <dbReference type="ARBA" id="ARBA00022692"/>
    </source>
</evidence>
<dbReference type="PANTHER" id="PTHR13285:SF23">
    <property type="entry name" value="TEICHOIC ACID D-ALANYLTRANSFERASE"/>
    <property type="match status" value="1"/>
</dbReference>
<evidence type="ECO:0000256" key="5">
    <source>
        <dbReference type="ARBA" id="ARBA00022475"/>
    </source>
</evidence>
<name>A0ABY4ZWE2_9CAUL</name>
<keyword evidence="10 13" id="KW-0472">Membrane</keyword>
<accession>A0ABY4ZWE2</accession>
<feature type="transmembrane region" description="Helical" evidence="14">
    <location>
        <begin position="74"/>
        <end position="93"/>
    </location>
</feature>
<proteinExistence type="inferred from homology"/>
<dbReference type="InterPro" id="IPR004299">
    <property type="entry name" value="MBOAT_fam"/>
</dbReference>
<feature type="transmembrane region" description="Helical" evidence="14">
    <location>
        <begin position="147"/>
        <end position="166"/>
    </location>
</feature>
<feature type="transmembrane region" description="Helical" evidence="14">
    <location>
        <begin position="219"/>
        <end position="239"/>
    </location>
</feature>
<evidence type="ECO:0000256" key="8">
    <source>
        <dbReference type="ARBA" id="ARBA00022841"/>
    </source>
</evidence>
<dbReference type="PIRSF" id="PIRSF500217">
    <property type="entry name" value="AlgI"/>
    <property type="match status" value="1"/>
</dbReference>
<gene>
    <name evidence="15" type="ORF">MZV50_05130</name>
</gene>
<reference evidence="15 16" key="1">
    <citation type="submission" date="2022-04" db="EMBL/GenBank/DDBJ databases">
        <title>Genome sequence of soybean root-associated Caulobacter segnis RL271.</title>
        <authorList>
            <person name="Longley R."/>
            <person name="Bonito G."/>
            <person name="Trigodet F."/>
            <person name="Crosson S."/>
            <person name="Fiebig A."/>
        </authorList>
    </citation>
    <scope>NUCLEOTIDE SEQUENCE [LARGE SCALE GENOMIC DNA]</scope>
    <source>
        <strain evidence="15 16">RL271</strain>
    </source>
</reference>
<protein>
    <recommendedName>
        <fullName evidence="4">Probable alginate O-acetylase AlgI</fullName>
    </recommendedName>
    <alternativeName>
        <fullName evidence="12">Alginate biosynthesis protein AlgI</fullName>
    </alternativeName>
</protein>
<evidence type="ECO:0000256" key="9">
    <source>
        <dbReference type="ARBA" id="ARBA00022989"/>
    </source>
</evidence>
<evidence type="ECO:0000256" key="2">
    <source>
        <dbReference type="ARBA" id="ARBA00005182"/>
    </source>
</evidence>
<feature type="transmembrane region" description="Helical" evidence="14">
    <location>
        <begin position="307"/>
        <end position="332"/>
    </location>
</feature>
<comment type="similarity">
    <text evidence="3 13">Belongs to the membrane-bound acyltransferase family.</text>
</comment>
<dbReference type="Pfam" id="PF03062">
    <property type="entry name" value="MBOAT"/>
    <property type="match status" value="1"/>
</dbReference>
<feature type="transmembrane region" description="Helical" evidence="14">
    <location>
        <begin position="353"/>
        <end position="371"/>
    </location>
</feature>
<organism evidence="15 16">
    <name type="scientific">Caulobacter segnis</name>
    <dbReference type="NCBI Taxonomy" id="88688"/>
    <lineage>
        <taxon>Bacteria</taxon>
        <taxon>Pseudomonadati</taxon>
        <taxon>Pseudomonadota</taxon>
        <taxon>Alphaproteobacteria</taxon>
        <taxon>Caulobacterales</taxon>
        <taxon>Caulobacteraceae</taxon>
        <taxon>Caulobacter</taxon>
    </lineage>
</organism>
<evidence type="ECO:0000256" key="13">
    <source>
        <dbReference type="PIRNR" id="PIRNR016636"/>
    </source>
</evidence>
<evidence type="ECO:0000313" key="16">
    <source>
        <dbReference type="Proteomes" id="UP001057520"/>
    </source>
</evidence>
<dbReference type="InterPro" id="IPR051085">
    <property type="entry name" value="MB_O-acyltransferase"/>
</dbReference>
<feature type="transmembrane region" description="Helical" evidence="14">
    <location>
        <begin position="403"/>
        <end position="421"/>
    </location>
</feature>
<sequence>MLFSSPLFLFFVLPPTLLLYVLAPRVLKNTALLVASLLFYAWGEPVAVLVVLASALLDYALGPRVERPGREGERWLALGVCANLLLLFVYKYADFLLDTVQPLARPILGPLPHLNLALPLGVSFIVFEKITYLVDLRRGESRRARSLRDYLLFVFFFPKVLAGPIIKYHEIDDALRDRRADWDDRAWGLLRFLWGLARKVLIADVCGQVADRAFDPANAPIGFAGAWIGVLAFTVQIYFDFAGYSDMALGLARIFGFRLRENFAHPYGATSFTEFWKRWHISLTTWIRSYLYIPLGGNRRGPARTYLNLWLCFLLSGLWHGAAWTFVLWGAWHGAFMVLDRQSWWKWTGKLPSPLRVAGTLALVMIGWAIFRSHGLPQLGQVLGAMARPGLEGQFLAVRAHEATAMAIGLIAALIAATPWVKDLTARASAIPAARAAASLAIVLLGVLAIAKALTTTFNPFLYFRF</sequence>